<reference evidence="6 7" key="1">
    <citation type="submission" date="2019-03" db="EMBL/GenBank/DDBJ databases">
        <title>Ruegeria lutea sp. nov., a novel strain, isolated from marine sediment, the Masan Bay, South Korea.</title>
        <authorList>
            <person name="Kim J."/>
            <person name="Kim D.-Y."/>
            <person name="Lee S.-S."/>
        </authorList>
    </citation>
    <scope>NUCLEOTIDE SEQUENCE [LARGE SCALE GENOMIC DNA]</scope>
    <source>
        <strain evidence="6 7">318-1</strain>
    </source>
</reference>
<dbReference type="CDD" id="cd17267">
    <property type="entry name" value="RMtype1_S_EcoAO83I-TRD1-CR1_like"/>
    <property type="match status" value="1"/>
</dbReference>
<dbReference type="Pfam" id="PF01420">
    <property type="entry name" value="Methylase_S"/>
    <property type="match status" value="1"/>
</dbReference>
<evidence type="ECO:0000256" key="3">
    <source>
        <dbReference type="ARBA" id="ARBA00023125"/>
    </source>
</evidence>
<keyword evidence="3" id="KW-0238">DNA-binding</keyword>
<organism evidence="6 7">
    <name type="scientific">Antarcticimicrobium luteum</name>
    <dbReference type="NCBI Taxonomy" id="2547397"/>
    <lineage>
        <taxon>Bacteria</taxon>
        <taxon>Pseudomonadati</taxon>
        <taxon>Pseudomonadota</taxon>
        <taxon>Alphaproteobacteria</taxon>
        <taxon>Rhodobacterales</taxon>
        <taxon>Paracoccaceae</taxon>
        <taxon>Antarcticimicrobium</taxon>
    </lineage>
</organism>
<comment type="caution">
    <text evidence="6">The sequence shown here is derived from an EMBL/GenBank/DDBJ whole genome shotgun (WGS) entry which is preliminary data.</text>
</comment>
<evidence type="ECO:0000259" key="5">
    <source>
        <dbReference type="Pfam" id="PF01420"/>
    </source>
</evidence>
<dbReference type="GO" id="GO:0003677">
    <property type="term" value="F:DNA binding"/>
    <property type="evidence" value="ECO:0007669"/>
    <property type="project" value="UniProtKB-KW"/>
</dbReference>
<evidence type="ECO:0000256" key="1">
    <source>
        <dbReference type="ARBA" id="ARBA00010923"/>
    </source>
</evidence>
<dbReference type="SUPFAM" id="SSF116734">
    <property type="entry name" value="DNA methylase specificity domain"/>
    <property type="match status" value="1"/>
</dbReference>
<dbReference type="AlphaFoldDB" id="A0A4R5UXC5"/>
<dbReference type="GO" id="GO:0009307">
    <property type="term" value="P:DNA restriction-modification system"/>
    <property type="evidence" value="ECO:0007669"/>
    <property type="project" value="UniProtKB-KW"/>
</dbReference>
<sequence length="214" mass="22911">MTPTRPAAATAAALFPNSFGPDGLPKGWEVGEVGDLITLQRGFDLPKKNRQDGPFPVMAAGGHHGTHNEFKVKEPGVTTGRSGVIGQVYLVTGDFWPLNTSLWIKEFKGCSPYFAYFFLGALDLAALNSGSAVPSLSWTCRSQSASLLHPYGFSETSLTLLSCAMAPTETSSHSSPRRSSPRRSGTSGQHAGIFYIVDRIKNINNVMYVIGGEA</sequence>
<keyword evidence="2" id="KW-0680">Restriction system</keyword>
<evidence type="ECO:0000313" key="7">
    <source>
        <dbReference type="Proteomes" id="UP000295301"/>
    </source>
</evidence>
<feature type="domain" description="Type I restriction modification DNA specificity" evidence="5">
    <location>
        <begin position="25"/>
        <end position="136"/>
    </location>
</feature>
<accession>A0A4R5UXC5</accession>
<feature type="region of interest" description="Disordered" evidence="4">
    <location>
        <begin position="168"/>
        <end position="188"/>
    </location>
</feature>
<dbReference type="InterPro" id="IPR000055">
    <property type="entry name" value="Restrct_endonuc_typeI_TRD"/>
</dbReference>
<protein>
    <recommendedName>
        <fullName evidence="5">Type I restriction modification DNA specificity domain-containing protein</fullName>
    </recommendedName>
</protein>
<keyword evidence="7" id="KW-1185">Reference proteome</keyword>
<dbReference type="OrthoDB" id="512700at2"/>
<name>A0A4R5UXC5_9RHOB</name>
<comment type="similarity">
    <text evidence="1">Belongs to the type-I restriction system S methylase family.</text>
</comment>
<evidence type="ECO:0000256" key="2">
    <source>
        <dbReference type="ARBA" id="ARBA00022747"/>
    </source>
</evidence>
<evidence type="ECO:0000256" key="4">
    <source>
        <dbReference type="SAM" id="MobiDB-lite"/>
    </source>
</evidence>
<dbReference type="Proteomes" id="UP000295301">
    <property type="component" value="Unassembled WGS sequence"/>
</dbReference>
<dbReference type="EMBL" id="SMUV01000071">
    <property type="protein sequence ID" value="TDK43988.1"/>
    <property type="molecule type" value="Genomic_DNA"/>
</dbReference>
<proteinExistence type="inferred from homology"/>
<dbReference type="InterPro" id="IPR044946">
    <property type="entry name" value="Restrct_endonuc_typeI_TRD_sf"/>
</dbReference>
<dbReference type="Gene3D" id="3.90.220.20">
    <property type="entry name" value="DNA methylase specificity domains"/>
    <property type="match status" value="1"/>
</dbReference>
<evidence type="ECO:0000313" key="6">
    <source>
        <dbReference type="EMBL" id="TDK43988.1"/>
    </source>
</evidence>
<gene>
    <name evidence="6" type="ORF">E1832_16320</name>
</gene>